<name>A0AAV9MYK1_9EURO</name>
<dbReference type="GO" id="GO:0005634">
    <property type="term" value="C:nucleus"/>
    <property type="evidence" value="ECO:0007669"/>
    <property type="project" value="UniProtKB-SubCell"/>
</dbReference>
<feature type="compositionally biased region" description="Basic residues" evidence="3">
    <location>
        <begin position="874"/>
        <end position="883"/>
    </location>
</feature>
<feature type="compositionally biased region" description="Polar residues" evidence="3">
    <location>
        <begin position="794"/>
        <end position="806"/>
    </location>
</feature>
<organism evidence="4 5">
    <name type="scientific">Exophiala bonariae</name>
    <dbReference type="NCBI Taxonomy" id="1690606"/>
    <lineage>
        <taxon>Eukaryota</taxon>
        <taxon>Fungi</taxon>
        <taxon>Dikarya</taxon>
        <taxon>Ascomycota</taxon>
        <taxon>Pezizomycotina</taxon>
        <taxon>Eurotiomycetes</taxon>
        <taxon>Chaetothyriomycetidae</taxon>
        <taxon>Chaetothyriales</taxon>
        <taxon>Herpotrichiellaceae</taxon>
        <taxon>Exophiala</taxon>
    </lineage>
</organism>
<dbReference type="PANTHER" id="PTHR37535">
    <property type="entry name" value="FLUG DOMAIN PROTEIN"/>
    <property type="match status" value="1"/>
</dbReference>
<dbReference type="Proteomes" id="UP001358417">
    <property type="component" value="Unassembled WGS sequence"/>
</dbReference>
<evidence type="ECO:0000256" key="1">
    <source>
        <dbReference type="ARBA" id="ARBA00004123"/>
    </source>
</evidence>
<dbReference type="PROSITE" id="PS00354">
    <property type="entry name" value="HMGI_Y"/>
    <property type="match status" value="1"/>
</dbReference>
<dbReference type="GO" id="GO:0006355">
    <property type="term" value="P:regulation of DNA-templated transcription"/>
    <property type="evidence" value="ECO:0007669"/>
    <property type="project" value="InterPro"/>
</dbReference>
<feature type="region of interest" description="Disordered" evidence="3">
    <location>
        <begin position="848"/>
        <end position="933"/>
    </location>
</feature>
<comment type="subcellular location">
    <subcellularLocation>
        <location evidence="1">Nucleus</location>
    </subcellularLocation>
</comment>
<protein>
    <recommendedName>
        <fullName evidence="6">C2H2-type domain-containing protein</fullName>
    </recommendedName>
</protein>
<feature type="region of interest" description="Disordered" evidence="3">
    <location>
        <begin position="747"/>
        <end position="822"/>
    </location>
</feature>
<dbReference type="InterPro" id="IPR021842">
    <property type="entry name" value="DUF3435"/>
</dbReference>
<dbReference type="AlphaFoldDB" id="A0AAV9MYK1"/>
<keyword evidence="5" id="KW-1185">Reference proteome</keyword>
<sequence>MEAKTAKSFLLFYKTGRKGRIGHGDAVTDSSAETIWKCFMTAWQRKTGENFHKPLRDTILNLIRGGDDNILGLSTDRRPVKNYTLRDFEAASRQLWQNDWYDYCHELYRSGLHFLQLLHCGTSGRAGEFEQNLRFRDITIAQVWITDQPQIVLDLRRDKAKGLQNLPREQPEHLLYELVGQPFYYNAVLFFIARVLAAQALRSYKSWTEILTMRQPPGRSHRLLHYEDHCLDMPVFPRCLLDGSVDDTWTSSSLASHALPELGRRTGFQESLTFHAARREALLKVDNYGYSINERMRFAAHRDQGTYASAYQPRISTVDGQATFFELDRQNLQIHELFRGWQLIESSQCNQKTIPTTNVDDIKGQQKLYDQRRQARDRFMRGHQMSPQEDVWTSENVPYESDFLQTRKLMPERDRLSENLFKEGSLRDEVGTVIMDDLVRLMQSSRSQTYCQGLNSSCVECDNCRRPRIGHKPATWWMHVYRCRKNRANTDGRFEEFCFLCFQWLSGSTSWKDHANQHLAPNGSLGPLPLKCNIAQFRHSLSRPGFCPECLGDDESPPEDRFHQYINATEWKAHVLLHLGLGGPSPRGCRHPRCGKHDELGDLDQHFHHLADVHQVLLSAAEREKVAQSLRSEGHRRKLQAPGRLSDRLRTIQQKEEVFVTYTPLDMKPQTQGRNTQKSLLTLNGADKEDKCGSATVYSHDGKQEVDTPIALAEKAADVDIPPLQHAICQSELVRRDIGPLWKPEQSTVVVDVPPGAPGQEARGSEKNQSHPYLEVILPQLPPKANSKKRRVSDSTASSAGKSTEYNDIEAPDDVRPPVNGVRKHPKITIEIPPLPVDWWAWKEIDSPTKGGELGPQSACPRTPRPQPKDQHAMKRPRGRPRRVPQTPKPPQQPMTTKRPKRRDIDRSPNAPTKRALRTHKRKSPGKDNISEKVPVECVSSSISNVHVSPVRLPRKVRFMSPTISPPLLSNVDQTSHLPEDHSKSWVLPAAADPMMADLGDAESAWYSNDSIRQPGLQLENDWSADRASTSYTRDDRLFSQFLRARSPPLLPSCVSRAYSVETTATEGIPNLRLPPEYVDDEPDIDMLFDQYLHSSPPSPSTSAKDTLNEFNGVTLIDDERDQHRSSGESCPQTFKPSALEEQAGDQVEDPRCLSTHPCNRQGKIMLRLKLQDTGQRKEKK</sequence>
<feature type="region of interest" description="Disordered" evidence="3">
    <location>
        <begin position="1121"/>
        <end position="1159"/>
    </location>
</feature>
<feature type="compositionally biased region" description="Basic residues" evidence="3">
    <location>
        <begin position="915"/>
        <end position="924"/>
    </location>
</feature>
<dbReference type="GeneID" id="89977367"/>
<evidence type="ECO:0000256" key="3">
    <source>
        <dbReference type="SAM" id="MobiDB-lite"/>
    </source>
</evidence>
<comment type="caution">
    <text evidence="4">The sequence shown here is derived from an EMBL/GenBank/DDBJ whole genome shotgun (WGS) entry which is preliminary data.</text>
</comment>
<dbReference type="PANTHER" id="PTHR37535:SF3">
    <property type="entry name" value="FLUG DOMAIN-CONTAINING PROTEIN"/>
    <property type="match status" value="1"/>
</dbReference>
<evidence type="ECO:0000313" key="4">
    <source>
        <dbReference type="EMBL" id="KAK5045588.1"/>
    </source>
</evidence>
<evidence type="ECO:0000256" key="2">
    <source>
        <dbReference type="ARBA" id="ARBA00023242"/>
    </source>
</evidence>
<evidence type="ECO:0008006" key="6">
    <source>
        <dbReference type="Google" id="ProtNLM"/>
    </source>
</evidence>
<accession>A0AAV9MYK1</accession>
<reference evidence="4 5" key="1">
    <citation type="submission" date="2023-08" db="EMBL/GenBank/DDBJ databases">
        <title>Black Yeasts Isolated from many extreme environments.</title>
        <authorList>
            <person name="Coleine C."/>
            <person name="Stajich J.E."/>
            <person name="Selbmann L."/>
        </authorList>
    </citation>
    <scope>NUCLEOTIDE SEQUENCE [LARGE SCALE GENOMIC DNA]</scope>
    <source>
        <strain evidence="4 5">CCFEE 5792</strain>
    </source>
</reference>
<gene>
    <name evidence="4" type="ORF">LTR84_009206</name>
</gene>
<keyword evidence="2" id="KW-0539">Nucleus</keyword>
<proteinExistence type="predicted"/>
<dbReference type="RefSeq" id="XP_064701212.1">
    <property type="nucleotide sequence ID" value="XM_064852748.1"/>
</dbReference>
<evidence type="ECO:0000313" key="5">
    <source>
        <dbReference type="Proteomes" id="UP001358417"/>
    </source>
</evidence>
<dbReference type="EMBL" id="JAVRRD010000036">
    <property type="protein sequence ID" value="KAK5045588.1"/>
    <property type="molecule type" value="Genomic_DNA"/>
</dbReference>
<dbReference type="Pfam" id="PF11917">
    <property type="entry name" value="DUF3435"/>
    <property type="match status" value="1"/>
</dbReference>
<dbReference type="InterPro" id="IPR000637">
    <property type="entry name" value="HMGI/Y_DNA-bd_CS"/>
</dbReference>